<dbReference type="AlphaFoldDB" id="A0A4C2A247"/>
<name>A0A4C2A247_EUMVA</name>
<evidence type="ECO:0000313" key="1">
    <source>
        <dbReference type="EMBL" id="GBP95021.1"/>
    </source>
</evidence>
<dbReference type="EMBL" id="BGZK01002575">
    <property type="protein sequence ID" value="GBP95021.1"/>
    <property type="molecule type" value="Genomic_DNA"/>
</dbReference>
<sequence length="73" mass="8306">MLTTVKRQASNKMVLVVFGKQNDNMITKLNPARYVDIKDPDTQWHYGQCFQTVKGTKKEKAEVNNLISACGME</sequence>
<accession>A0A4C2A247</accession>
<dbReference type="Proteomes" id="UP000299102">
    <property type="component" value="Unassembled WGS sequence"/>
</dbReference>
<evidence type="ECO:0000313" key="2">
    <source>
        <dbReference type="Proteomes" id="UP000299102"/>
    </source>
</evidence>
<protein>
    <submittedName>
        <fullName evidence="1">Uncharacterized protein</fullName>
    </submittedName>
</protein>
<comment type="caution">
    <text evidence="1">The sequence shown here is derived from an EMBL/GenBank/DDBJ whole genome shotgun (WGS) entry which is preliminary data.</text>
</comment>
<reference evidence="1 2" key="1">
    <citation type="journal article" date="2019" name="Commun. Biol.">
        <title>The bagworm genome reveals a unique fibroin gene that provides high tensile strength.</title>
        <authorList>
            <person name="Kono N."/>
            <person name="Nakamura H."/>
            <person name="Ohtoshi R."/>
            <person name="Tomita M."/>
            <person name="Numata K."/>
            <person name="Arakawa K."/>
        </authorList>
    </citation>
    <scope>NUCLEOTIDE SEQUENCE [LARGE SCALE GENOMIC DNA]</scope>
</reference>
<organism evidence="1 2">
    <name type="scientific">Eumeta variegata</name>
    <name type="common">Bagworm moth</name>
    <name type="synonym">Eumeta japonica</name>
    <dbReference type="NCBI Taxonomy" id="151549"/>
    <lineage>
        <taxon>Eukaryota</taxon>
        <taxon>Metazoa</taxon>
        <taxon>Ecdysozoa</taxon>
        <taxon>Arthropoda</taxon>
        <taxon>Hexapoda</taxon>
        <taxon>Insecta</taxon>
        <taxon>Pterygota</taxon>
        <taxon>Neoptera</taxon>
        <taxon>Endopterygota</taxon>
        <taxon>Lepidoptera</taxon>
        <taxon>Glossata</taxon>
        <taxon>Ditrysia</taxon>
        <taxon>Tineoidea</taxon>
        <taxon>Psychidae</taxon>
        <taxon>Oiketicinae</taxon>
        <taxon>Eumeta</taxon>
    </lineage>
</organism>
<keyword evidence="2" id="KW-1185">Reference proteome</keyword>
<gene>
    <name evidence="1" type="ORF">EVAR_101115_1</name>
</gene>
<proteinExistence type="predicted"/>